<evidence type="ECO:0000313" key="1">
    <source>
        <dbReference type="EMBL" id="MFC3032820.1"/>
    </source>
</evidence>
<organism evidence="1 2">
    <name type="scientific">Pseudoalteromonas fenneropenaei</name>
    <dbReference type="NCBI Taxonomy" id="1737459"/>
    <lineage>
        <taxon>Bacteria</taxon>
        <taxon>Pseudomonadati</taxon>
        <taxon>Pseudomonadota</taxon>
        <taxon>Gammaproteobacteria</taxon>
        <taxon>Alteromonadales</taxon>
        <taxon>Pseudoalteromonadaceae</taxon>
        <taxon>Pseudoalteromonas</taxon>
    </lineage>
</organism>
<gene>
    <name evidence="1" type="ORF">ACFOEE_09845</name>
</gene>
<dbReference type="RefSeq" id="WP_377123712.1">
    <property type="nucleotide sequence ID" value="NZ_JBHRSD010000015.1"/>
</dbReference>
<comment type="caution">
    <text evidence="1">The sequence shown here is derived from an EMBL/GenBank/DDBJ whole genome shotgun (WGS) entry which is preliminary data.</text>
</comment>
<keyword evidence="2" id="KW-1185">Reference proteome</keyword>
<name>A0ABV7CJJ2_9GAMM</name>
<accession>A0ABV7CJJ2</accession>
<reference evidence="2" key="1">
    <citation type="journal article" date="2019" name="Int. J. Syst. Evol. Microbiol.">
        <title>The Global Catalogue of Microorganisms (GCM) 10K type strain sequencing project: providing services to taxonomists for standard genome sequencing and annotation.</title>
        <authorList>
            <consortium name="The Broad Institute Genomics Platform"/>
            <consortium name="The Broad Institute Genome Sequencing Center for Infectious Disease"/>
            <person name="Wu L."/>
            <person name="Ma J."/>
        </authorList>
    </citation>
    <scope>NUCLEOTIDE SEQUENCE [LARGE SCALE GENOMIC DNA]</scope>
    <source>
        <strain evidence="2">KCTC 42730</strain>
    </source>
</reference>
<proteinExistence type="predicted"/>
<dbReference type="Pfam" id="PF08859">
    <property type="entry name" value="DGC"/>
    <property type="match status" value="1"/>
</dbReference>
<sequence length="146" mass="15689">MSIDNVPMVVSCSGCCTGGELADDIAAILKREGKVERMSVAPIVAGSPMHLNRLSQAKCVIAIDGCALACTKTCLQKAGISVTREINISSEINALPQEAKQNALQCSVLLTAKLSQTFSKQLIQRFAVEHDSQQTNIVELFPCVRR</sequence>
<dbReference type="EMBL" id="JBHRSD010000015">
    <property type="protein sequence ID" value="MFC3032820.1"/>
    <property type="molecule type" value="Genomic_DNA"/>
</dbReference>
<dbReference type="InterPro" id="IPR014958">
    <property type="entry name" value="DGC"/>
</dbReference>
<protein>
    <submittedName>
        <fullName evidence="1">Zinc-binding protein</fullName>
    </submittedName>
</protein>
<evidence type="ECO:0000313" key="2">
    <source>
        <dbReference type="Proteomes" id="UP001595453"/>
    </source>
</evidence>
<dbReference type="Proteomes" id="UP001595453">
    <property type="component" value="Unassembled WGS sequence"/>
</dbReference>